<dbReference type="Proteomes" id="UP000091918">
    <property type="component" value="Unassembled WGS sequence"/>
</dbReference>
<dbReference type="OrthoDB" id="416253at2759"/>
<dbReference type="InterPro" id="IPR020471">
    <property type="entry name" value="AKR"/>
</dbReference>
<dbReference type="Gene3D" id="3.20.20.100">
    <property type="entry name" value="NADP-dependent oxidoreductase domain"/>
    <property type="match status" value="1"/>
</dbReference>
<name>A0A1B7NQA2_9EURO</name>
<dbReference type="InterPro" id="IPR023210">
    <property type="entry name" value="NADP_OxRdtase_dom"/>
</dbReference>
<comment type="caution">
    <text evidence="5">The sequence shown here is derived from an EMBL/GenBank/DDBJ whole genome shotgun (WGS) entry which is preliminary data.</text>
</comment>
<keyword evidence="3" id="KW-0560">Oxidoreductase</keyword>
<evidence type="ECO:0000256" key="1">
    <source>
        <dbReference type="ARBA" id="ARBA00007905"/>
    </source>
</evidence>
<evidence type="ECO:0000313" key="5">
    <source>
        <dbReference type="EMBL" id="OAX79003.1"/>
    </source>
</evidence>
<comment type="similarity">
    <text evidence="1">Belongs to the aldo/keto reductase family.</text>
</comment>
<dbReference type="PANTHER" id="PTHR43827:SF3">
    <property type="entry name" value="NADP-DEPENDENT OXIDOREDUCTASE DOMAIN-CONTAINING PROTEIN"/>
    <property type="match status" value="1"/>
</dbReference>
<keyword evidence="6" id="KW-1185">Reference proteome</keyword>
<sequence>MEKVIQTGKARPFGVSNFRQHELEVVLKTAGIPPAINQIEFHPYLQHSDLAPFQERKEYQNRRIWPSDTGDES</sequence>
<evidence type="ECO:0000256" key="2">
    <source>
        <dbReference type="ARBA" id="ARBA00022857"/>
    </source>
</evidence>
<feature type="domain" description="NADP-dependent oxidoreductase" evidence="4">
    <location>
        <begin position="1"/>
        <end position="56"/>
    </location>
</feature>
<dbReference type="SUPFAM" id="SSF51430">
    <property type="entry name" value="NAD(P)-linked oxidoreductase"/>
    <property type="match status" value="1"/>
</dbReference>
<reference evidence="5 6" key="1">
    <citation type="submission" date="2015-07" db="EMBL/GenBank/DDBJ databases">
        <title>Emmonsia species relationships and genome sequence.</title>
        <authorList>
            <person name="Cuomo C.A."/>
            <person name="Schwartz I.S."/>
            <person name="Kenyon C."/>
            <person name="de Hoog G.S."/>
            <person name="Govender N.P."/>
            <person name="Botha A."/>
            <person name="Moreno L."/>
            <person name="de Vries M."/>
            <person name="Munoz J.F."/>
            <person name="Stielow J.B."/>
        </authorList>
    </citation>
    <scope>NUCLEOTIDE SEQUENCE [LARGE SCALE GENOMIC DNA]</scope>
    <source>
        <strain evidence="5 6">CBS 136260</strain>
    </source>
</reference>
<dbReference type="STRING" id="1658172.A0A1B7NQA2"/>
<proteinExistence type="inferred from homology"/>
<dbReference type="Pfam" id="PF00248">
    <property type="entry name" value="Aldo_ket_red"/>
    <property type="match status" value="1"/>
</dbReference>
<protein>
    <recommendedName>
        <fullName evidence="4">NADP-dependent oxidoreductase domain-containing protein</fullName>
    </recommendedName>
</protein>
<organism evidence="5 6">
    <name type="scientific">Emergomyces africanus</name>
    <dbReference type="NCBI Taxonomy" id="1955775"/>
    <lineage>
        <taxon>Eukaryota</taxon>
        <taxon>Fungi</taxon>
        <taxon>Dikarya</taxon>
        <taxon>Ascomycota</taxon>
        <taxon>Pezizomycotina</taxon>
        <taxon>Eurotiomycetes</taxon>
        <taxon>Eurotiomycetidae</taxon>
        <taxon>Onygenales</taxon>
        <taxon>Ajellomycetaceae</taxon>
        <taxon>Emergomyces</taxon>
    </lineage>
</organism>
<evidence type="ECO:0000256" key="3">
    <source>
        <dbReference type="ARBA" id="ARBA00023002"/>
    </source>
</evidence>
<dbReference type="EMBL" id="LGUA01001204">
    <property type="protein sequence ID" value="OAX79003.1"/>
    <property type="molecule type" value="Genomic_DNA"/>
</dbReference>
<accession>A0A1B7NQA2</accession>
<gene>
    <name evidence="5" type="ORF">ACJ72_06682</name>
</gene>
<dbReference type="AlphaFoldDB" id="A0A1B7NQA2"/>
<evidence type="ECO:0000313" key="6">
    <source>
        <dbReference type="Proteomes" id="UP000091918"/>
    </source>
</evidence>
<dbReference type="GO" id="GO:0016616">
    <property type="term" value="F:oxidoreductase activity, acting on the CH-OH group of donors, NAD or NADP as acceptor"/>
    <property type="evidence" value="ECO:0007669"/>
    <property type="project" value="UniProtKB-ARBA"/>
</dbReference>
<dbReference type="PANTHER" id="PTHR43827">
    <property type="entry name" value="2,5-DIKETO-D-GLUCONIC ACID REDUCTASE"/>
    <property type="match status" value="1"/>
</dbReference>
<dbReference type="InterPro" id="IPR036812">
    <property type="entry name" value="NAD(P)_OxRdtase_dom_sf"/>
</dbReference>
<dbReference type="PRINTS" id="PR00069">
    <property type="entry name" value="ALDKETRDTASE"/>
</dbReference>
<evidence type="ECO:0000259" key="4">
    <source>
        <dbReference type="Pfam" id="PF00248"/>
    </source>
</evidence>
<keyword evidence="2" id="KW-0521">NADP</keyword>